<evidence type="ECO:0000313" key="1">
    <source>
        <dbReference type="EMBL" id="KAH8077038.1"/>
    </source>
</evidence>
<name>A0A8K0UD32_9AGAR</name>
<evidence type="ECO:0000313" key="2">
    <source>
        <dbReference type="Proteomes" id="UP000813824"/>
    </source>
</evidence>
<proteinExistence type="predicted"/>
<keyword evidence="2" id="KW-1185">Reference proteome</keyword>
<gene>
    <name evidence="1" type="ORF">BXZ70DRAFT_963386</name>
</gene>
<dbReference type="EMBL" id="JAEVFJ010000067">
    <property type="protein sequence ID" value="KAH8077038.1"/>
    <property type="molecule type" value="Genomic_DNA"/>
</dbReference>
<organism evidence="1 2">
    <name type="scientific">Cristinia sonorae</name>
    <dbReference type="NCBI Taxonomy" id="1940300"/>
    <lineage>
        <taxon>Eukaryota</taxon>
        <taxon>Fungi</taxon>
        <taxon>Dikarya</taxon>
        <taxon>Basidiomycota</taxon>
        <taxon>Agaricomycotina</taxon>
        <taxon>Agaricomycetes</taxon>
        <taxon>Agaricomycetidae</taxon>
        <taxon>Agaricales</taxon>
        <taxon>Pleurotineae</taxon>
        <taxon>Stephanosporaceae</taxon>
        <taxon>Cristinia</taxon>
    </lineage>
</organism>
<reference evidence="1" key="1">
    <citation type="journal article" date="2021" name="New Phytol.">
        <title>Evolutionary innovations through gain and loss of genes in the ectomycorrhizal Boletales.</title>
        <authorList>
            <person name="Wu G."/>
            <person name="Miyauchi S."/>
            <person name="Morin E."/>
            <person name="Kuo A."/>
            <person name="Drula E."/>
            <person name="Varga T."/>
            <person name="Kohler A."/>
            <person name="Feng B."/>
            <person name="Cao Y."/>
            <person name="Lipzen A."/>
            <person name="Daum C."/>
            <person name="Hundley H."/>
            <person name="Pangilinan J."/>
            <person name="Johnson J."/>
            <person name="Barry K."/>
            <person name="LaButti K."/>
            <person name="Ng V."/>
            <person name="Ahrendt S."/>
            <person name="Min B."/>
            <person name="Choi I.G."/>
            <person name="Park H."/>
            <person name="Plett J.M."/>
            <person name="Magnuson J."/>
            <person name="Spatafora J.W."/>
            <person name="Nagy L.G."/>
            <person name="Henrissat B."/>
            <person name="Grigoriev I.V."/>
            <person name="Yang Z.L."/>
            <person name="Xu J."/>
            <person name="Martin F.M."/>
        </authorList>
    </citation>
    <scope>NUCLEOTIDE SEQUENCE</scope>
    <source>
        <strain evidence="1">KKN 215</strain>
    </source>
</reference>
<accession>A0A8K0UD32</accession>
<comment type="caution">
    <text evidence="1">The sequence shown here is derived from an EMBL/GenBank/DDBJ whole genome shotgun (WGS) entry which is preliminary data.</text>
</comment>
<dbReference type="AlphaFoldDB" id="A0A8K0UD32"/>
<protein>
    <submittedName>
        <fullName evidence="1">Uncharacterized protein</fullName>
    </submittedName>
</protein>
<dbReference type="Proteomes" id="UP000813824">
    <property type="component" value="Unassembled WGS sequence"/>
</dbReference>
<sequence>MVLPVIAVITVQICTQTWDTRWIGTRSDICMIPIRRCTRSNPNRPPMPSPTALSLRIAFPVPFFLRSNSDPLR</sequence>